<dbReference type="AlphaFoldDB" id="A0A1R7Q9I5"/>
<dbReference type="EMBL" id="FUUY01000001">
    <property type="protein sequence ID" value="SJX20923.1"/>
    <property type="molecule type" value="Genomic_DNA"/>
</dbReference>
<name>A0A1R7Q9I5_ACIJO</name>
<sequence length="149" mass="17786">MSTSLKIKIDNKPYPVPVEMRPLWRISLVVIIVKTMIIKNKTIDLKKLNVMLWMLIRNQEWEKFKKFLIEKDKPAPFISSDQANYIAIELAFKKDLIRFDQDKIETTYLADNFYEHILKHSLFNAEIKFIDDYLSKISFDKIEKMLGKK</sequence>
<evidence type="ECO:0000313" key="2">
    <source>
        <dbReference type="Proteomes" id="UP000196240"/>
    </source>
</evidence>
<protein>
    <submittedName>
        <fullName evidence="1">Uncharacterized protein</fullName>
    </submittedName>
</protein>
<gene>
    <name evidence="1" type="ORF">ACNJC6_00523</name>
</gene>
<accession>A0A1R7Q9I5</accession>
<proteinExistence type="predicted"/>
<evidence type="ECO:0000313" key="1">
    <source>
        <dbReference type="EMBL" id="SJX20923.1"/>
    </source>
</evidence>
<dbReference type="Proteomes" id="UP000196240">
    <property type="component" value="Unassembled WGS sequence"/>
</dbReference>
<organism evidence="1 2">
    <name type="scientific">Acinetobacter johnsonii</name>
    <dbReference type="NCBI Taxonomy" id="40214"/>
    <lineage>
        <taxon>Bacteria</taxon>
        <taxon>Pseudomonadati</taxon>
        <taxon>Pseudomonadota</taxon>
        <taxon>Gammaproteobacteria</taxon>
        <taxon>Moraxellales</taxon>
        <taxon>Moraxellaceae</taxon>
        <taxon>Acinetobacter</taxon>
    </lineage>
</organism>
<reference evidence="1 2" key="1">
    <citation type="submission" date="2017-02" db="EMBL/GenBank/DDBJ databases">
        <authorList>
            <person name="Peterson S.W."/>
        </authorList>
    </citation>
    <scope>NUCLEOTIDE SEQUENCE [LARGE SCALE GENOMIC DNA]</scope>
    <source>
        <strain evidence="1">C6</strain>
    </source>
</reference>
<dbReference type="RefSeq" id="WP_087011029.1">
    <property type="nucleotide sequence ID" value="NZ_FUUY01000001.1"/>
</dbReference>